<feature type="signal peptide" evidence="1">
    <location>
        <begin position="1"/>
        <end position="31"/>
    </location>
</feature>
<dbReference type="STRING" id="1385369.N825_25915"/>
<keyword evidence="1" id="KW-0732">Signal</keyword>
<dbReference type="EMBL" id="AVFL01000038">
    <property type="protein sequence ID" value="EWY36660.1"/>
    <property type="molecule type" value="Genomic_DNA"/>
</dbReference>
<accession>W9GS10</accession>
<dbReference type="AlphaFoldDB" id="W9GS10"/>
<dbReference type="OrthoDB" id="280897at2"/>
<dbReference type="Proteomes" id="UP000019486">
    <property type="component" value="Unassembled WGS sequence"/>
</dbReference>
<evidence type="ECO:0000256" key="1">
    <source>
        <dbReference type="SAM" id="SignalP"/>
    </source>
</evidence>
<dbReference type="RefSeq" id="WP_051513639.1">
    <property type="nucleotide sequence ID" value="NZ_AVFL01000038.1"/>
</dbReference>
<evidence type="ECO:0000313" key="2">
    <source>
        <dbReference type="EMBL" id="EWY36660.1"/>
    </source>
</evidence>
<sequence length="451" mass="47807">MRHPANLLTGVFHVVAMAAAIIPAAIFPAEAADGAPPAIVLSPVVPTAPVGETQQAFDTFSWQAFVALNWPALGNGQPDTSTTIGQPGAPSQGVWETWKESIEVFKSDGTPPTPWDAPRRDLPAACQGVAPAGTKVLTHAAKKPDVLFSSTQPFASGPLIDQNGAYARFEIAMNQSMFQYIDTNQLYNTQGQQAFSASGGRVSFACAAAGASGAMMVKASWKILGAGDDPERFHATQALVWTQASTNPPVAESCVLQNTGLVGLHIATKLDNRPQWVWSTFEQVDNVPDKGQSQDQVSMNASHSFYGKACANCTDVNQPPPRPSNPSKPGMPTQIMRVTPIDAATSAINASWQGALAGVGATSPWRYYELIGTQWPTEASPNCQSVSPVDPLGTPTPQFLANATLESYIQGKTPNVSSSCVECHRNATGTDGKFSDYTYMLSMAKPLKTPP</sequence>
<reference evidence="2 3" key="1">
    <citation type="submission" date="2013-08" db="EMBL/GenBank/DDBJ databases">
        <title>The genome sequence of Skermanella stibiiresistens.</title>
        <authorList>
            <person name="Zhu W."/>
            <person name="Wang G."/>
        </authorList>
    </citation>
    <scope>NUCLEOTIDE SEQUENCE [LARGE SCALE GENOMIC DNA]</scope>
    <source>
        <strain evidence="2 3">SB22</strain>
    </source>
</reference>
<proteinExistence type="predicted"/>
<keyword evidence="3" id="KW-1185">Reference proteome</keyword>
<feature type="chain" id="PRO_5004920544" description="Cytochrome C" evidence="1">
    <location>
        <begin position="32"/>
        <end position="451"/>
    </location>
</feature>
<protein>
    <recommendedName>
        <fullName evidence="4">Cytochrome C</fullName>
    </recommendedName>
</protein>
<comment type="caution">
    <text evidence="2">The sequence shown here is derived from an EMBL/GenBank/DDBJ whole genome shotgun (WGS) entry which is preliminary data.</text>
</comment>
<dbReference type="PATRIC" id="fig|1385369.3.peg.6312"/>
<evidence type="ECO:0000313" key="3">
    <source>
        <dbReference type="Proteomes" id="UP000019486"/>
    </source>
</evidence>
<name>W9GS10_9PROT</name>
<evidence type="ECO:0008006" key="4">
    <source>
        <dbReference type="Google" id="ProtNLM"/>
    </source>
</evidence>
<organism evidence="2 3">
    <name type="scientific">Skermanella stibiiresistens SB22</name>
    <dbReference type="NCBI Taxonomy" id="1385369"/>
    <lineage>
        <taxon>Bacteria</taxon>
        <taxon>Pseudomonadati</taxon>
        <taxon>Pseudomonadota</taxon>
        <taxon>Alphaproteobacteria</taxon>
        <taxon>Rhodospirillales</taxon>
        <taxon>Azospirillaceae</taxon>
        <taxon>Skermanella</taxon>
    </lineage>
</organism>
<gene>
    <name evidence="2" type="ORF">N825_25915</name>
</gene>